<dbReference type="GO" id="GO:0031124">
    <property type="term" value="P:mRNA 3'-end processing"/>
    <property type="evidence" value="ECO:0007669"/>
    <property type="project" value="InterPro"/>
</dbReference>
<dbReference type="InterPro" id="IPR032319">
    <property type="entry name" value="CLP1_P"/>
</dbReference>
<protein>
    <submittedName>
        <fullName evidence="6">Polyribonucleotide 5'-hydroxyl-kinase clp1</fullName>
    </submittedName>
</protein>
<dbReference type="PANTHER" id="PTHR12755">
    <property type="entry name" value="CLEAVAGE/POLYADENYLATION FACTOR IA SUBUNIT CLP1P"/>
    <property type="match status" value="1"/>
</dbReference>
<evidence type="ECO:0000259" key="5">
    <source>
        <dbReference type="Pfam" id="PF16575"/>
    </source>
</evidence>
<reference evidence="6" key="1">
    <citation type="submission" date="2022-10" db="EMBL/GenBank/DDBJ databases">
        <title>Novel sulphate-reducing endosymbionts in the free-living metamonad Anaeramoeba.</title>
        <authorList>
            <person name="Jerlstrom-Hultqvist J."/>
            <person name="Cepicka I."/>
            <person name="Gallot-Lavallee L."/>
            <person name="Salas-Leiva D."/>
            <person name="Curtis B.A."/>
            <person name="Zahonova K."/>
            <person name="Pipaliya S."/>
            <person name="Dacks J."/>
            <person name="Roger A.J."/>
        </authorList>
    </citation>
    <scope>NUCLEOTIDE SEQUENCE</scope>
    <source>
        <strain evidence="6">BMAN</strain>
    </source>
</reference>
<dbReference type="AlphaFoldDB" id="A0A9Q0LKC3"/>
<feature type="domain" description="Clp1 N-terminal" evidence="4">
    <location>
        <begin position="7"/>
        <end position="93"/>
    </location>
</feature>
<gene>
    <name evidence="6" type="ORF">M0811_08272</name>
</gene>
<dbReference type="Gene3D" id="2.40.30.330">
    <property type="entry name" value="Pre-mRNA cleavage complex subunit Clp1, C-terminal domain"/>
    <property type="match status" value="1"/>
</dbReference>
<evidence type="ECO:0000259" key="3">
    <source>
        <dbReference type="Pfam" id="PF06807"/>
    </source>
</evidence>
<sequence>MIQEIQLSREQELRIQVEFGQQLMITLKTGTAEIFGAEMASHRTYSFTGISFPIFTWYGCTLQIQGEAKHYISNNSLMISYLNIHSILQHKREISRENINIRGPRVLIAGPIDSGKSSLCKILINYATRFGENPCFVDLDIGQGEITIPGTLSTTIVHEPIDIEEGFSLSNPLVYFYGNLTPTENTTLFSNLLNKITQSVNEKLQISQKSRSSGLIINTMGWVDGFGYSILFKTITLFEVDYVLVLEIVLLEKPIGIKNRDSNFRRTTRFFRIQKYFYGALNNFSPFVISFDFQAFIFLKIFRVNPQQNQNQTSEIYSQDPRFQIMEITPDQSLEYSICAVSFGKFEENQNYDKNLVREENVAGFLFVSKVEPETQTIWFLSPTQTQFPGNILLFDDLQWK</sequence>
<name>A0A9Q0LKC3_ANAIG</name>
<dbReference type="GO" id="GO:0051731">
    <property type="term" value="F:polynucleotide 5'-hydroxyl-kinase activity"/>
    <property type="evidence" value="ECO:0007669"/>
    <property type="project" value="InterPro"/>
</dbReference>
<dbReference type="GO" id="GO:0006388">
    <property type="term" value="P:tRNA splicing, via endonucleolytic cleavage and ligation"/>
    <property type="evidence" value="ECO:0007669"/>
    <property type="project" value="TreeGrafter"/>
</dbReference>
<dbReference type="SUPFAM" id="SSF52540">
    <property type="entry name" value="P-loop containing nucleoside triphosphate hydrolases"/>
    <property type="match status" value="1"/>
</dbReference>
<keyword evidence="7" id="KW-1185">Reference proteome</keyword>
<dbReference type="OrthoDB" id="258143at2759"/>
<dbReference type="Pfam" id="PF16573">
    <property type="entry name" value="CLP1_N"/>
    <property type="match status" value="1"/>
</dbReference>
<dbReference type="InterPro" id="IPR038239">
    <property type="entry name" value="Clp1_N_sf"/>
</dbReference>
<dbReference type="Gene3D" id="3.40.50.300">
    <property type="entry name" value="P-loop containing nucleotide triphosphate hydrolases"/>
    <property type="match status" value="1"/>
</dbReference>
<dbReference type="PANTHER" id="PTHR12755:SF6">
    <property type="entry name" value="POLYRIBONUCLEOTIDE 5'-HYDROXYL-KINASE CLP1"/>
    <property type="match status" value="1"/>
</dbReference>
<dbReference type="InterPro" id="IPR027417">
    <property type="entry name" value="P-loop_NTPase"/>
</dbReference>
<dbReference type="OMA" id="WITFPPL"/>
<accession>A0A9Q0LKC3</accession>
<dbReference type="InterPro" id="IPR032324">
    <property type="entry name" value="Clp1_N"/>
</dbReference>
<evidence type="ECO:0000313" key="6">
    <source>
        <dbReference type="EMBL" id="KAJ5073999.1"/>
    </source>
</evidence>
<dbReference type="InterPro" id="IPR038238">
    <property type="entry name" value="Clp1_C_sf"/>
</dbReference>
<evidence type="ECO:0000256" key="2">
    <source>
        <dbReference type="ARBA" id="ARBA00022840"/>
    </source>
</evidence>
<dbReference type="EMBL" id="JAPDFW010000071">
    <property type="protein sequence ID" value="KAJ5073999.1"/>
    <property type="molecule type" value="Genomic_DNA"/>
</dbReference>
<keyword evidence="2" id="KW-0067">ATP-binding</keyword>
<dbReference type="InterPro" id="IPR010655">
    <property type="entry name" value="Clp1_C"/>
</dbReference>
<dbReference type="GO" id="GO:0005524">
    <property type="term" value="F:ATP binding"/>
    <property type="evidence" value="ECO:0007669"/>
    <property type="project" value="UniProtKB-KW"/>
</dbReference>
<feature type="domain" description="Clp1 P-loop" evidence="5">
    <location>
        <begin position="110"/>
        <end position="247"/>
    </location>
</feature>
<dbReference type="Pfam" id="PF16575">
    <property type="entry name" value="CLP1_P"/>
    <property type="match status" value="1"/>
</dbReference>
<proteinExistence type="predicted"/>
<dbReference type="Proteomes" id="UP001149090">
    <property type="component" value="Unassembled WGS sequence"/>
</dbReference>
<evidence type="ECO:0000256" key="1">
    <source>
        <dbReference type="ARBA" id="ARBA00022741"/>
    </source>
</evidence>
<dbReference type="InterPro" id="IPR045116">
    <property type="entry name" value="Clp1/Grc3"/>
</dbReference>
<evidence type="ECO:0000313" key="7">
    <source>
        <dbReference type="Proteomes" id="UP001149090"/>
    </source>
</evidence>
<comment type="caution">
    <text evidence="6">The sequence shown here is derived from an EMBL/GenBank/DDBJ whole genome shotgun (WGS) entry which is preliminary data.</text>
</comment>
<evidence type="ECO:0000259" key="4">
    <source>
        <dbReference type="Pfam" id="PF16573"/>
    </source>
</evidence>
<dbReference type="Gene3D" id="2.60.120.1030">
    <property type="entry name" value="Clp1, DNA binding domain"/>
    <property type="match status" value="1"/>
</dbReference>
<dbReference type="Pfam" id="PF06807">
    <property type="entry name" value="Clp1"/>
    <property type="match status" value="1"/>
</dbReference>
<dbReference type="GO" id="GO:0005634">
    <property type="term" value="C:nucleus"/>
    <property type="evidence" value="ECO:0007669"/>
    <property type="project" value="TreeGrafter"/>
</dbReference>
<feature type="domain" description="Clp1 C-terminal" evidence="3">
    <location>
        <begin position="285"/>
        <end position="400"/>
    </location>
</feature>
<keyword evidence="1" id="KW-0547">Nucleotide-binding</keyword>
<organism evidence="6 7">
    <name type="scientific">Anaeramoeba ignava</name>
    <name type="common">Anaerobic marine amoeba</name>
    <dbReference type="NCBI Taxonomy" id="1746090"/>
    <lineage>
        <taxon>Eukaryota</taxon>
        <taxon>Metamonada</taxon>
        <taxon>Anaeramoebidae</taxon>
        <taxon>Anaeramoeba</taxon>
    </lineage>
</organism>